<accession>A0A2W5BPY3</accession>
<comment type="subcellular location">
    <subcellularLocation>
        <location evidence="1">Membrane</location>
    </subcellularLocation>
</comment>
<name>A0A2W5BPY3_9BACT</name>
<evidence type="ECO:0000313" key="5">
    <source>
        <dbReference type="EMBL" id="PZO83468.1"/>
    </source>
</evidence>
<dbReference type="Pfam" id="PF07244">
    <property type="entry name" value="POTRA"/>
    <property type="match status" value="2"/>
</dbReference>
<keyword evidence="3" id="KW-0732">Signal</keyword>
<gene>
    <name evidence="5" type="ORF">DI626_08995</name>
</gene>
<organism evidence="5 6">
    <name type="scientific">Micavibrio aeruginosavorus</name>
    <dbReference type="NCBI Taxonomy" id="349221"/>
    <lineage>
        <taxon>Bacteria</taxon>
        <taxon>Pseudomonadati</taxon>
        <taxon>Bdellovibrionota</taxon>
        <taxon>Bdellovibrionia</taxon>
        <taxon>Bdellovibrionales</taxon>
        <taxon>Pseudobdellovibrionaceae</taxon>
        <taxon>Micavibrio</taxon>
    </lineage>
</organism>
<reference evidence="5 6" key="1">
    <citation type="submission" date="2017-08" db="EMBL/GenBank/DDBJ databases">
        <title>Infants hospitalized years apart are colonized by the same room-sourced microbial strains.</title>
        <authorList>
            <person name="Brooks B."/>
            <person name="Olm M.R."/>
            <person name="Firek B.A."/>
            <person name="Baker R."/>
            <person name="Thomas B.C."/>
            <person name="Morowitz M.J."/>
            <person name="Banfield J.F."/>
        </authorList>
    </citation>
    <scope>NUCLEOTIDE SEQUENCE [LARGE SCALE GENOMIC DNA]</scope>
    <source>
        <strain evidence="5">S2_018_000_R2_104</strain>
    </source>
</reference>
<evidence type="ECO:0000313" key="6">
    <source>
        <dbReference type="Proteomes" id="UP000249557"/>
    </source>
</evidence>
<feature type="domain" description="POTRA" evidence="4">
    <location>
        <begin position="92"/>
        <end position="169"/>
    </location>
</feature>
<dbReference type="EMBL" id="QFNK01000208">
    <property type="protein sequence ID" value="PZO83468.1"/>
    <property type="molecule type" value="Genomic_DNA"/>
</dbReference>
<feature type="signal peptide" evidence="3">
    <location>
        <begin position="1"/>
        <end position="22"/>
    </location>
</feature>
<dbReference type="PROSITE" id="PS51779">
    <property type="entry name" value="POTRA"/>
    <property type="match status" value="2"/>
</dbReference>
<dbReference type="GO" id="GO:0019867">
    <property type="term" value="C:outer membrane"/>
    <property type="evidence" value="ECO:0007669"/>
    <property type="project" value="InterPro"/>
</dbReference>
<feature type="domain" description="POTRA" evidence="4">
    <location>
        <begin position="24"/>
        <end position="91"/>
    </location>
</feature>
<evidence type="ECO:0000256" key="2">
    <source>
        <dbReference type="ARBA" id="ARBA00023136"/>
    </source>
</evidence>
<protein>
    <submittedName>
        <fullName evidence="5">Outer membrane protein assembly factor BamA</fullName>
    </submittedName>
</protein>
<evidence type="ECO:0000256" key="3">
    <source>
        <dbReference type="SAM" id="SignalP"/>
    </source>
</evidence>
<feature type="non-terminal residue" evidence="5">
    <location>
        <position position="225"/>
    </location>
</feature>
<dbReference type="Gene3D" id="3.10.20.310">
    <property type="entry name" value="membrane protein fhac"/>
    <property type="match status" value="3"/>
</dbReference>
<sequence length="225" mass="25742">MTRLHFFVSLMLVLLISAPAMAADTLREIRVSGSQRVEASTILTYLNIPTGVPLTEDVMNEGLKNLFATGLFADVKMKQQNGVLLVDVVENPIINEIAFEGNSKIEDSELLAEISLRPRQVYTKTKVQNDVARVYQVYQRSGRFAVNIEPKIIELDQNRVNLVFEITEGDVTAIKGIKFVGNKAFDDDQLSAELSTKEERWYRFFATDDRYDEDRVRYDEELLRR</sequence>
<evidence type="ECO:0000259" key="4">
    <source>
        <dbReference type="PROSITE" id="PS51779"/>
    </source>
</evidence>
<evidence type="ECO:0000256" key="1">
    <source>
        <dbReference type="ARBA" id="ARBA00004370"/>
    </source>
</evidence>
<keyword evidence="2" id="KW-0472">Membrane</keyword>
<proteinExistence type="predicted"/>
<dbReference type="AlphaFoldDB" id="A0A2W5BPY3"/>
<feature type="chain" id="PRO_5016095067" evidence="3">
    <location>
        <begin position="23"/>
        <end position="225"/>
    </location>
</feature>
<comment type="caution">
    <text evidence="5">The sequence shown here is derived from an EMBL/GenBank/DDBJ whole genome shotgun (WGS) entry which is preliminary data.</text>
</comment>
<dbReference type="InterPro" id="IPR034746">
    <property type="entry name" value="POTRA"/>
</dbReference>
<dbReference type="Proteomes" id="UP000249557">
    <property type="component" value="Unassembled WGS sequence"/>
</dbReference>
<dbReference type="InterPro" id="IPR010827">
    <property type="entry name" value="BamA/TamA_POTRA"/>
</dbReference>